<dbReference type="EMBL" id="JBHSWA010000001">
    <property type="protein sequence ID" value="MFC6642032.1"/>
    <property type="molecule type" value="Genomic_DNA"/>
</dbReference>
<organism evidence="2 3">
    <name type="scientific">Sulfitobacter profundi</name>
    <dbReference type="NCBI Taxonomy" id="2679961"/>
    <lineage>
        <taxon>Bacteria</taxon>
        <taxon>Pseudomonadati</taxon>
        <taxon>Pseudomonadota</taxon>
        <taxon>Alphaproteobacteria</taxon>
        <taxon>Rhodobacterales</taxon>
        <taxon>Roseobacteraceae</taxon>
        <taxon>Sulfitobacter</taxon>
    </lineage>
</organism>
<protein>
    <recommendedName>
        <fullName evidence="4">DUF11 domain-containing protein</fullName>
    </recommendedName>
</protein>
<evidence type="ECO:0000313" key="2">
    <source>
        <dbReference type="EMBL" id="MFC6642032.1"/>
    </source>
</evidence>
<keyword evidence="3" id="KW-1185">Reference proteome</keyword>
<sequence length="277" mass="29529">MRSFLMSKARPALALISASAMSLSLLPHTAAAAPAPAGSFIRNVAAVSYFNTSLGIMERVFSNPVRAEVAAVPGLEVTGYSDLLLTRGAFGRYHFDVINTGNVPLSTSLSIGEQGSAQMMSRQSLFPDLNGNGLIDVEDRAVDMSAPIMLAAGERLQLIYEFRISADTPVSTQFASMLTASAVTEDGQSLSEEAVGVSRVEEGGLEVSKEQVVSENDEGALITYTLRLRNDSERDAFGYPQIDGQPIVIDGTPRTGVLLRDAIPLNTVFNTVQDRGP</sequence>
<keyword evidence="1" id="KW-0732">Signal</keyword>
<gene>
    <name evidence="2" type="ORF">ACFQAU_10305</name>
</gene>
<name>A0ABW1YXQ6_9RHOB</name>
<evidence type="ECO:0000313" key="3">
    <source>
        <dbReference type="Proteomes" id="UP001596403"/>
    </source>
</evidence>
<evidence type="ECO:0000256" key="1">
    <source>
        <dbReference type="SAM" id="SignalP"/>
    </source>
</evidence>
<comment type="caution">
    <text evidence="2">The sequence shown here is derived from an EMBL/GenBank/DDBJ whole genome shotgun (WGS) entry which is preliminary data.</text>
</comment>
<dbReference type="RefSeq" id="WP_386282067.1">
    <property type="nucleotide sequence ID" value="NZ_JBHSWA010000001.1"/>
</dbReference>
<dbReference type="Proteomes" id="UP001596403">
    <property type="component" value="Unassembled WGS sequence"/>
</dbReference>
<feature type="chain" id="PRO_5046518192" description="DUF11 domain-containing protein" evidence="1">
    <location>
        <begin position="33"/>
        <end position="277"/>
    </location>
</feature>
<accession>A0ABW1YXQ6</accession>
<feature type="signal peptide" evidence="1">
    <location>
        <begin position="1"/>
        <end position="32"/>
    </location>
</feature>
<proteinExistence type="predicted"/>
<reference evidence="3" key="1">
    <citation type="journal article" date="2019" name="Int. J. Syst. Evol. Microbiol.">
        <title>The Global Catalogue of Microorganisms (GCM) 10K type strain sequencing project: providing services to taxonomists for standard genome sequencing and annotation.</title>
        <authorList>
            <consortium name="The Broad Institute Genomics Platform"/>
            <consortium name="The Broad Institute Genome Sequencing Center for Infectious Disease"/>
            <person name="Wu L."/>
            <person name="Ma J."/>
        </authorList>
    </citation>
    <scope>NUCLEOTIDE SEQUENCE [LARGE SCALE GENOMIC DNA]</scope>
    <source>
        <strain evidence="3">NBRC 111368</strain>
    </source>
</reference>
<evidence type="ECO:0008006" key="4">
    <source>
        <dbReference type="Google" id="ProtNLM"/>
    </source>
</evidence>